<evidence type="ECO:0000259" key="3">
    <source>
        <dbReference type="PROSITE" id="PS50158"/>
    </source>
</evidence>
<dbReference type="Pfam" id="PF00098">
    <property type="entry name" value="zf-CCHC"/>
    <property type="match status" value="1"/>
</dbReference>
<dbReference type="InterPro" id="IPR001878">
    <property type="entry name" value="Znf_CCHC"/>
</dbReference>
<dbReference type="Pfam" id="PF14223">
    <property type="entry name" value="Retrotran_gag_2"/>
    <property type="match status" value="1"/>
</dbReference>
<feature type="compositionally biased region" description="Gly residues" evidence="2">
    <location>
        <begin position="220"/>
        <end position="235"/>
    </location>
</feature>
<dbReference type="GO" id="GO:0003676">
    <property type="term" value="F:nucleic acid binding"/>
    <property type="evidence" value="ECO:0007669"/>
    <property type="project" value="InterPro"/>
</dbReference>
<feature type="compositionally biased region" description="Low complexity" evidence="2">
    <location>
        <begin position="236"/>
        <end position="252"/>
    </location>
</feature>
<evidence type="ECO:0000313" key="5">
    <source>
        <dbReference type="Proteomes" id="UP001341281"/>
    </source>
</evidence>
<dbReference type="PROSITE" id="PS50158">
    <property type="entry name" value="ZF_CCHC"/>
    <property type="match status" value="1"/>
</dbReference>
<proteinExistence type="predicted"/>
<reference evidence="4 5" key="1">
    <citation type="submission" date="2024-02" db="EMBL/GenBank/DDBJ databases">
        <title>High-quality chromosome-scale genome assembly of Pensacola bahiagrass (Paspalum notatum Flugge var. saurae).</title>
        <authorList>
            <person name="Vega J.M."/>
            <person name="Podio M."/>
            <person name="Orjuela J."/>
            <person name="Siena L.A."/>
            <person name="Pessino S.C."/>
            <person name="Combes M.C."/>
            <person name="Mariac C."/>
            <person name="Albertini E."/>
            <person name="Pupilli F."/>
            <person name="Ortiz J.P.A."/>
            <person name="Leblanc O."/>
        </authorList>
    </citation>
    <scope>NUCLEOTIDE SEQUENCE [LARGE SCALE GENOMIC DNA]</scope>
    <source>
        <strain evidence="4">R1</strain>
        <tissue evidence="4">Leaf</tissue>
    </source>
</reference>
<dbReference type="GO" id="GO:0008270">
    <property type="term" value="F:zinc ion binding"/>
    <property type="evidence" value="ECO:0007669"/>
    <property type="project" value="UniProtKB-KW"/>
</dbReference>
<dbReference type="EMBL" id="CP144752">
    <property type="protein sequence ID" value="WVZ88093.1"/>
    <property type="molecule type" value="Genomic_DNA"/>
</dbReference>
<keyword evidence="1" id="KW-0479">Metal-binding</keyword>
<accession>A0AAQ3X6X6</accession>
<dbReference type="SMART" id="SM00343">
    <property type="entry name" value="ZnF_C2HC"/>
    <property type="match status" value="1"/>
</dbReference>
<name>A0AAQ3X6X6_PASNO</name>
<feature type="compositionally biased region" description="Basic and acidic residues" evidence="2">
    <location>
        <begin position="253"/>
        <end position="267"/>
    </location>
</feature>
<dbReference type="PANTHER" id="PTHR35317">
    <property type="entry name" value="OS04G0629600 PROTEIN"/>
    <property type="match status" value="1"/>
</dbReference>
<sequence>MVERVIKDSSASVQYPVLTKTNYPEWVVMMRINLQAQGLWRAIDPGNASYGDDCLALAAIARSVPTEMTTMVGSKETAKAAWDTIKTVRMGIERVRESNAQKLQCDFNNITFKDGESVDDFSLRISNLASNLRLLGDEIQDKEVVKKMMQVILDRLMQVPISIETLLDIGDLSLEEVTGRFRTADERLDARARAAELGSRLMLTSKEEDLIKRLRRQEGQRGGGTSSGGGGGASSGGARSSGGSAPPRAPAGKSDKDKPKAGKNDCRYCGKRGHWARDCRKKKRDEAAAAALLTEEPVGEDEPALMMAQVAPPNPEPERIQTCVAPVYIGGQVYLNEMRATAYLGEAGDRPDDGVWYLDTGASNHMIGNGDAFCDLNRDVTGQVKFGDGSTVDIVGRGIITFVARGGGHRTLTNMYHIPRLRSNIISLGQLDEDGCQVLIEQGVLRVRDPAKELLVKVRRSANRLYRTSLTIARPVALLACAGDDA</sequence>
<keyword evidence="5" id="KW-1185">Reference proteome</keyword>
<keyword evidence="1" id="KW-0863">Zinc-finger</keyword>
<dbReference type="Pfam" id="PF22936">
    <property type="entry name" value="Pol_BBD"/>
    <property type="match status" value="1"/>
</dbReference>
<feature type="domain" description="CCHC-type" evidence="3">
    <location>
        <begin position="266"/>
        <end position="281"/>
    </location>
</feature>
<gene>
    <name evidence="4" type="ORF">U9M48_034646</name>
</gene>
<evidence type="ECO:0000313" key="4">
    <source>
        <dbReference type="EMBL" id="WVZ88093.1"/>
    </source>
</evidence>
<feature type="region of interest" description="Disordered" evidence="2">
    <location>
        <begin position="215"/>
        <end position="267"/>
    </location>
</feature>
<organism evidence="4 5">
    <name type="scientific">Paspalum notatum var. saurae</name>
    <dbReference type="NCBI Taxonomy" id="547442"/>
    <lineage>
        <taxon>Eukaryota</taxon>
        <taxon>Viridiplantae</taxon>
        <taxon>Streptophyta</taxon>
        <taxon>Embryophyta</taxon>
        <taxon>Tracheophyta</taxon>
        <taxon>Spermatophyta</taxon>
        <taxon>Magnoliopsida</taxon>
        <taxon>Liliopsida</taxon>
        <taxon>Poales</taxon>
        <taxon>Poaceae</taxon>
        <taxon>PACMAD clade</taxon>
        <taxon>Panicoideae</taxon>
        <taxon>Andropogonodae</taxon>
        <taxon>Paspaleae</taxon>
        <taxon>Paspalinae</taxon>
        <taxon>Paspalum</taxon>
    </lineage>
</organism>
<dbReference type="Gene3D" id="4.10.60.10">
    <property type="entry name" value="Zinc finger, CCHC-type"/>
    <property type="match status" value="1"/>
</dbReference>
<dbReference type="InterPro" id="IPR036875">
    <property type="entry name" value="Znf_CCHC_sf"/>
</dbReference>
<dbReference type="AlphaFoldDB" id="A0AAQ3X6X6"/>
<dbReference type="Proteomes" id="UP001341281">
    <property type="component" value="Chromosome 08"/>
</dbReference>
<keyword evidence="1" id="KW-0862">Zinc</keyword>
<dbReference type="PANTHER" id="PTHR35317:SF38">
    <property type="entry name" value="RNA-DIRECTED DNA POLYMERASE"/>
    <property type="match status" value="1"/>
</dbReference>
<evidence type="ECO:0000256" key="1">
    <source>
        <dbReference type="PROSITE-ProRule" id="PRU00047"/>
    </source>
</evidence>
<dbReference type="SUPFAM" id="SSF57756">
    <property type="entry name" value="Retrovirus zinc finger-like domains"/>
    <property type="match status" value="1"/>
</dbReference>
<evidence type="ECO:0000256" key="2">
    <source>
        <dbReference type="SAM" id="MobiDB-lite"/>
    </source>
</evidence>
<protein>
    <recommendedName>
        <fullName evidence="3">CCHC-type domain-containing protein</fullName>
    </recommendedName>
</protein>
<dbReference type="InterPro" id="IPR054722">
    <property type="entry name" value="PolX-like_BBD"/>
</dbReference>